<protein>
    <recommendedName>
        <fullName evidence="3">AMP-dependent synthetase/ligase domain-containing protein</fullName>
    </recommendedName>
</protein>
<evidence type="ECO:0000256" key="1">
    <source>
        <dbReference type="ARBA" id="ARBA00022741"/>
    </source>
</evidence>
<dbReference type="InterPro" id="IPR020845">
    <property type="entry name" value="AMP-binding_CS"/>
</dbReference>
<dbReference type="Pfam" id="PF00501">
    <property type="entry name" value="AMP-binding"/>
    <property type="match status" value="1"/>
</dbReference>
<evidence type="ECO:0000313" key="4">
    <source>
        <dbReference type="EMBL" id="PVH20352.1"/>
    </source>
</evidence>
<gene>
    <name evidence="4" type="ORF">CXQ85_002139</name>
</gene>
<dbReference type="EMBL" id="PKFO01000003">
    <property type="protein sequence ID" value="PVH20352.1"/>
    <property type="molecule type" value="Genomic_DNA"/>
</dbReference>
<keyword evidence="5" id="KW-1185">Reference proteome</keyword>
<keyword evidence="2" id="KW-0067">ATP-binding</keyword>
<accession>A0A2V1ARI5</accession>
<dbReference type="GO" id="GO:0004467">
    <property type="term" value="F:long-chain fatty acid-CoA ligase activity"/>
    <property type="evidence" value="ECO:0007669"/>
    <property type="project" value="TreeGrafter"/>
</dbReference>
<dbReference type="AlphaFoldDB" id="A0A2V1ARI5"/>
<dbReference type="SUPFAM" id="SSF56801">
    <property type="entry name" value="Acetyl-CoA synthetase-like"/>
    <property type="match status" value="1"/>
</dbReference>
<dbReference type="OrthoDB" id="1700726at2759"/>
<dbReference type="PANTHER" id="PTHR43272">
    <property type="entry name" value="LONG-CHAIN-FATTY-ACID--COA LIGASE"/>
    <property type="match status" value="1"/>
</dbReference>
<keyword evidence="1" id="KW-0547">Nucleotide-binding</keyword>
<organism evidence="4 5">
    <name type="scientific">Candidozyma haemuli</name>
    <dbReference type="NCBI Taxonomy" id="45357"/>
    <lineage>
        <taxon>Eukaryota</taxon>
        <taxon>Fungi</taxon>
        <taxon>Dikarya</taxon>
        <taxon>Ascomycota</taxon>
        <taxon>Saccharomycotina</taxon>
        <taxon>Pichiomycetes</taxon>
        <taxon>Metschnikowiaceae</taxon>
        <taxon>Candidozyma</taxon>
    </lineage>
</organism>
<dbReference type="RefSeq" id="XP_025341292.1">
    <property type="nucleotide sequence ID" value="XM_025485827.1"/>
</dbReference>
<name>A0A2V1ARI5_9ASCO</name>
<comment type="caution">
    <text evidence="4">The sequence shown here is derived from an EMBL/GenBank/DDBJ whole genome shotgun (WGS) entry which is preliminary data.</text>
</comment>
<feature type="domain" description="AMP-dependent synthetase/ligase" evidence="3">
    <location>
        <begin position="156"/>
        <end position="534"/>
    </location>
</feature>
<dbReference type="PROSITE" id="PS00455">
    <property type="entry name" value="AMP_BINDING"/>
    <property type="match status" value="1"/>
</dbReference>
<dbReference type="InterPro" id="IPR042099">
    <property type="entry name" value="ANL_N_sf"/>
</dbReference>
<sequence length="727" mass="80664">MAMIPLLSVAPQAVMDQIKSSLPMDSDRFKDAVPLPDSKEPGYSAVYRNKGAVNGLINLPHPALTTLYETYETSASVYANRNAIGVRRKLEDGSFGPYEWETYSQISERKRNFGSGLLFSLKNNPYKTSSPAHQKIDKHEEIASKTEMSFILTQFSHNRKEWLISDLACINYSITNTCLYDTLGPETSHYILSLTESPVVVCSSDKLERLINLKRDHPNDLSNLISLISMDPLEPTEARELKRKAIGQNIELSELADIEQIGKAHKKADIPPSPSTVYTISFTSGTTSNPKGVVLTNRNAVSALTFCLSSAKTRNTNPRGYSFLPLAHIFERMTNQAALMLGAETGMPQSPSPLTLLDDVLQLKPNALNLVPRVLTKLEAALKAQTIRNEDKPMLQRLFTNAINTKMEKQAIEDGAAGTHILYDRLIGILRKKIGFQNVNNIATGSAPISPETVKFLKAALNTGVSQGYGLTESFAGVSSSLQFEAKPGSCGAICITTEMRLKDLPEMNYTADDSIGPRGELLLRGPQIFSCYYKNPEETKKALDENGWFHTGDVARVDPTNGRIYIIDRVKNFFKLAQGEYITPEKIENTYLSCYPLTTSFYAHGDSLKTYLVGIVGVDPVSIKPWLGSRFGYKEADLEDISKLVKILNQRDVKTKFLIEANGSVSELLHGLEKLHNVELGIDPLKVEDGVVTPTFKIKRANCASFFKERLEKLYEEGSLIKNEKL</sequence>
<dbReference type="InterPro" id="IPR000873">
    <property type="entry name" value="AMP-dep_synth/lig_dom"/>
</dbReference>
<dbReference type="GO" id="GO:0016020">
    <property type="term" value="C:membrane"/>
    <property type="evidence" value="ECO:0007669"/>
    <property type="project" value="TreeGrafter"/>
</dbReference>
<dbReference type="GO" id="GO:0005524">
    <property type="term" value="F:ATP binding"/>
    <property type="evidence" value="ECO:0007669"/>
    <property type="project" value="UniProtKB-KW"/>
</dbReference>
<dbReference type="VEuPathDB" id="FungiDB:CXQ85_002139"/>
<evidence type="ECO:0000259" key="3">
    <source>
        <dbReference type="Pfam" id="PF00501"/>
    </source>
</evidence>
<evidence type="ECO:0000256" key="2">
    <source>
        <dbReference type="ARBA" id="ARBA00022840"/>
    </source>
</evidence>
<proteinExistence type="predicted"/>
<dbReference type="GeneID" id="37007470"/>
<dbReference type="PANTHER" id="PTHR43272:SF33">
    <property type="entry name" value="AMP-BINDING DOMAIN-CONTAINING PROTEIN-RELATED"/>
    <property type="match status" value="1"/>
</dbReference>
<dbReference type="STRING" id="45357.A0A2V1ARI5"/>
<dbReference type="Proteomes" id="UP000244309">
    <property type="component" value="Unassembled WGS sequence"/>
</dbReference>
<dbReference type="GO" id="GO:0005783">
    <property type="term" value="C:endoplasmic reticulum"/>
    <property type="evidence" value="ECO:0007669"/>
    <property type="project" value="TreeGrafter"/>
</dbReference>
<reference evidence="4 5" key="1">
    <citation type="submission" date="2017-12" db="EMBL/GenBank/DDBJ databases">
        <title>Genome Sequence of a Multidrug-Resistant Candida haemulonii Isolate from a Patient with Chronic Leg Ulcers in Israel.</title>
        <authorList>
            <person name="Chow N.A."/>
            <person name="Gade L."/>
            <person name="Batra D."/>
            <person name="Rowe L.A."/>
            <person name="Ben-Ami R."/>
            <person name="Loparev V.N."/>
            <person name="Litvintseva A.P."/>
        </authorList>
    </citation>
    <scope>NUCLEOTIDE SEQUENCE [LARGE SCALE GENOMIC DNA]</scope>
    <source>
        <strain evidence="4 5">B11899</strain>
    </source>
</reference>
<evidence type="ECO:0000313" key="5">
    <source>
        <dbReference type="Proteomes" id="UP000244309"/>
    </source>
</evidence>
<dbReference type="Gene3D" id="3.40.50.12780">
    <property type="entry name" value="N-terminal domain of ligase-like"/>
    <property type="match status" value="1"/>
</dbReference>